<evidence type="ECO:0000256" key="3">
    <source>
        <dbReference type="SAM" id="MobiDB-lite"/>
    </source>
</evidence>
<keyword evidence="1" id="KW-0808">Transferase</keyword>
<reference evidence="5" key="1">
    <citation type="journal article" date="2019" name="Int. J. Syst. Evol. Microbiol.">
        <title>The Global Catalogue of Microorganisms (GCM) 10K type strain sequencing project: providing services to taxonomists for standard genome sequencing and annotation.</title>
        <authorList>
            <consortium name="The Broad Institute Genomics Platform"/>
            <consortium name="The Broad Institute Genome Sequencing Center for Infectious Disease"/>
            <person name="Wu L."/>
            <person name="Ma J."/>
        </authorList>
    </citation>
    <scope>NUCLEOTIDE SEQUENCE [LARGE SCALE GENOMIC DNA]</scope>
    <source>
        <strain evidence="5">JCM 14326</strain>
    </source>
</reference>
<accession>A0ABP4ZI03</accession>
<dbReference type="Proteomes" id="UP001501094">
    <property type="component" value="Unassembled WGS sequence"/>
</dbReference>
<comment type="caution">
    <text evidence="4">The sequence shown here is derived from an EMBL/GenBank/DDBJ whole genome shotgun (WGS) entry which is preliminary data.</text>
</comment>
<feature type="region of interest" description="Disordered" evidence="3">
    <location>
        <begin position="208"/>
        <end position="231"/>
    </location>
</feature>
<dbReference type="PROSITE" id="PS51142">
    <property type="entry name" value="NAS"/>
    <property type="match status" value="1"/>
</dbReference>
<gene>
    <name evidence="4" type="ORF">GCM10009751_05540</name>
</gene>
<proteinExistence type="predicted"/>
<dbReference type="PANTHER" id="PTHR32266">
    <property type="entry name" value="NICOTIANAMINE SYNTHASE 3"/>
    <property type="match status" value="1"/>
</dbReference>
<evidence type="ECO:0000256" key="2">
    <source>
        <dbReference type="ARBA" id="ARBA00022691"/>
    </source>
</evidence>
<keyword evidence="5" id="KW-1185">Reference proteome</keyword>
<organism evidence="4 5">
    <name type="scientific">Myceligenerans crystallogenes</name>
    <dbReference type="NCBI Taxonomy" id="316335"/>
    <lineage>
        <taxon>Bacteria</taxon>
        <taxon>Bacillati</taxon>
        <taxon>Actinomycetota</taxon>
        <taxon>Actinomycetes</taxon>
        <taxon>Micrococcales</taxon>
        <taxon>Promicromonosporaceae</taxon>
        <taxon>Myceligenerans</taxon>
    </lineage>
</organism>
<dbReference type="InterPro" id="IPR004298">
    <property type="entry name" value="Nicotian_synth"/>
</dbReference>
<keyword evidence="2" id="KW-0949">S-adenosyl-L-methionine</keyword>
<protein>
    <recommendedName>
        <fullName evidence="6">Nicotianamine synthase</fullName>
    </recommendedName>
</protein>
<name>A0ABP4ZI03_9MICO</name>
<dbReference type="Pfam" id="PF03059">
    <property type="entry name" value="NAS"/>
    <property type="match status" value="2"/>
</dbReference>
<dbReference type="Gene3D" id="3.40.50.150">
    <property type="entry name" value="Vaccinia Virus protein VP39"/>
    <property type="match status" value="2"/>
</dbReference>
<evidence type="ECO:0000313" key="5">
    <source>
        <dbReference type="Proteomes" id="UP001501094"/>
    </source>
</evidence>
<dbReference type="EMBL" id="BAAANL010000001">
    <property type="protein sequence ID" value="GAA1851901.1"/>
    <property type="molecule type" value="Genomic_DNA"/>
</dbReference>
<evidence type="ECO:0008006" key="6">
    <source>
        <dbReference type="Google" id="ProtNLM"/>
    </source>
</evidence>
<sequence>MIEPFRRARLLLMPADVTSPSTRAEAEQDQAATAEADAVAERLAHLTDRLAALDSLAPGPATNHLFGAVVRTVTTTPPAAARRVVAHPAVRARAERLRSLGARGESALEAHWAERIAGAPEPPAELARFPYLGNYRELIGLELALLRRHLTAGAPASVVVLGCGPLPLTATGYAAGLGARTVAVDRDASAVAAARAFLATLPAPADPGAPGLPEVGGPAAGGRPEVAPAPGGVVVHDDAERVPLHGHDLVVLAALVGTTTAAKAGLIRSLAARMRPGALLLARSAHGLRALLYPEIDPGTMDGFEVLDVEHPGGDVINSMIVARRV</sequence>
<dbReference type="SUPFAM" id="SSF53335">
    <property type="entry name" value="S-adenosyl-L-methionine-dependent methyltransferases"/>
    <property type="match status" value="1"/>
</dbReference>
<dbReference type="InterPro" id="IPR029063">
    <property type="entry name" value="SAM-dependent_MTases_sf"/>
</dbReference>
<evidence type="ECO:0000313" key="4">
    <source>
        <dbReference type="EMBL" id="GAA1851901.1"/>
    </source>
</evidence>
<evidence type="ECO:0000256" key="1">
    <source>
        <dbReference type="ARBA" id="ARBA00022679"/>
    </source>
</evidence>
<dbReference type="PANTHER" id="PTHR32266:SF12">
    <property type="entry name" value="NICOTIANAMINE SYNTHASE 3"/>
    <property type="match status" value="1"/>
</dbReference>